<dbReference type="PANTHER" id="PTHR45436:SF5">
    <property type="entry name" value="SENSOR HISTIDINE KINASE TRCS"/>
    <property type="match status" value="1"/>
</dbReference>
<reference evidence="10 11" key="1">
    <citation type="submission" date="2020-03" db="EMBL/GenBank/DDBJ databases">
        <title>Genomic Encyclopedia of Type Strains, Phase IV (KMG-IV): sequencing the most valuable type-strain genomes for metagenomic binning, comparative biology and taxonomic classification.</title>
        <authorList>
            <person name="Goeker M."/>
        </authorList>
    </citation>
    <scope>NUCLEOTIDE SEQUENCE [LARGE SCALE GENOMIC DNA]</scope>
    <source>
        <strain evidence="10 11">DSM 101599</strain>
    </source>
</reference>
<feature type="transmembrane region" description="Helical" evidence="8">
    <location>
        <begin position="139"/>
        <end position="162"/>
    </location>
</feature>
<dbReference type="RefSeq" id="WP_167183756.1">
    <property type="nucleotide sequence ID" value="NZ_JAASQL010000001.1"/>
</dbReference>
<dbReference type="CDD" id="cd00075">
    <property type="entry name" value="HATPase"/>
    <property type="match status" value="1"/>
</dbReference>
<feature type="domain" description="Histidine kinase" evidence="9">
    <location>
        <begin position="224"/>
        <end position="428"/>
    </location>
</feature>
<evidence type="ECO:0000313" key="10">
    <source>
        <dbReference type="EMBL" id="NIJ44194.1"/>
    </source>
</evidence>
<evidence type="ECO:0000256" key="6">
    <source>
        <dbReference type="ARBA" id="ARBA00022777"/>
    </source>
</evidence>
<proteinExistence type="predicted"/>
<comment type="catalytic activity">
    <reaction evidence="1">
        <text>ATP + protein L-histidine = ADP + protein N-phospho-L-histidine.</text>
        <dbReference type="EC" id="2.7.13.3"/>
    </reaction>
</comment>
<keyword evidence="6 10" id="KW-0418">Kinase</keyword>
<keyword evidence="3" id="KW-0597">Phosphoprotein</keyword>
<dbReference type="InterPro" id="IPR005467">
    <property type="entry name" value="His_kinase_dom"/>
</dbReference>
<dbReference type="InterPro" id="IPR050428">
    <property type="entry name" value="TCS_sensor_his_kinase"/>
</dbReference>
<dbReference type="InterPro" id="IPR003594">
    <property type="entry name" value="HATPase_dom"/>
</dbReference>
<keyword evidence="11" id="KW-1185">Reference proteome</keyword>
<evidence type="ECO:0000313" key="11">
    <source>
        <dbReference type="Proteomes" id="UP000745859"/>
    </source>
</evidence>
<name>A0ABX0U5T0_9FLAO</name>
<evidence type="ECO:0000259" key="9">
    <source>
        <dbReference type="PROSITE" id="PS50109"/>
    </source>
</evidence>
<evidence type="ECO:0000256" key="4">
    <source>
        <dbReference type="ARBA" id="ARBA00022679"/>
    </source>
</evidence>
<comment type="caution">
    <text evidence="10">The sequence shown here is derived from an EMBL/GenBank/DDBJ whole genome shotgun (WGS) entry which is preliminary data.</text>
</comment>
<keyword evidence="7 8" id="KW-1133">Transmembrane helix</keyword>
<gene>
    <name evidence="10" type="ORF">FHR24_000633</name>
</gene>
<dbReference type="PANTHER" id="PTHR45436">
    <property type="entry name" value="SENSOR HISTIDINE KINASE YKOH"/>
    <property type="match status" value="1"/>
</dbReference>
<evidence type="ECO:0000256" key="2">
    <source>
        <dbReference type="ARBA" id="ARBA00012438"/>
    </source>
</evidence>
<protein>
    <recommendedName>
        <fullName evidence="2">histidine kinase</fullName>
        <ecNumber evidence="2">2.7.13.3</ecNumber>
    </recommendedName>
</protein>
<dbReference type="InterPro" id="IPR036890">
    <property type="entry name" value="HATPase_C_sf"/>
</dbReference>
<sequence length="428" mass="49392">MKLLNQSLKYLSGSILIIITLWAVVFYLNMLQEIKKSIDEGLENYKRIIIQNAKKDPTILTKTYFDESFFTIHKINKKEAFTIKDQYKDTLLYMQDFDDEVPESEPVRMLTTAFKIDHNYYLLNVANSMVEEDDLIKELLYDIVVLYLFLVLSIILINNIMLKKLWHPFYSFLNQLKIYKLGNTQKLPKITTETKEFMDLQKAVNTLLEQNLAVFEQQKQFIGNASHELQTPLAITTNKLELLLEDEQLNKEQANTVSDVFKTIQKLVQLNKSLLLLSKIDNKHFFNNKVVNINKTTHDILEHLQDFSSYKNISISCKETAQLSIEIDIALANIVVSNLIKNAIIHNTNNGSIEIFIDTNSFTIKNTGINKSLDANQIFNRFHKSTNKTDGSGLGLAIVKAISDLYGFSIVYSFKKNSHCFNINFTIR</sequence>
<dbReference type="SUPFAM" id="SSF55874">
    <property type="entry name" value="ATPase domain of HSP90 chaperone/DNA topoisomerase II/histidine kinase"/>
    <property type="match status" value="1"/>
</dbReference>
<evidence type="ECO:0000256" key="5">
    <source>
        <dbReference type="ARBA" id="ARBA00022692"/>
    </source>
</evidence>
<evidence type="ECO:0000256" key="1">
    <source>
        <dbReference type="ARBA" id="ARBA00000085"/>
    </source>
</evidence>
<keyword evidence="5 8" id="KW-0812">Transmembrane</keyword>
<dbReference type="SMART" id="SM00387">
    <property type="entry name" value="HATPase_c"/>
    <property type="match status" value="1"/>
</dbReference>
<dbReference type="Pfam" id="PF00512">
    <property type="entry name" value="HisKA"/>
    <property type="match status" value="1"/>
</dbReference>
<dbReference type="SMART" id="SM00388">
    <property type="entry name" value="HisKA"/>
    <property type="match status" value="1"/>
</dbReference>
<keyword evidence="4" id="KW-0808">Transferase</keyword>
<evidence type="ECO:0000256" key="3">
    <source>
        <dbReference type="ARBA" id="ARBA00022553"/>
    </source>
</evidence>
<dbReference type="EC" id="2.7.13.3" evidence="2"/>
<evidence type="ECO:0000256" key="8">
    <source>
        <dbReference type="SAM" id="Phobius"/>
    </source>
</evidence>
<feature type="transmembrane region" description="Helical" evidence="8">
    <location>
        <begin position="7"/>
        <end position="28"/>
    </location>
</feature>
<dbReference type="Proteomes" id="UP000745859">
    <property type="component" value="Unassembled WGS sequence"/>
</dbReference>
<keyword evidence="8" id="KW-0472">Membrane</keyword>
<dbReference type="Pfam" id="PF02518">
    <property type="entry name" value="HATPase_c"/>
    <property type="match status" value="1"/>
</dbReference>
<dbReference type="Gene3D" id="1.10.287.130">
    <property type="match status" value="1"/>
</dbReference>
<accession>A0ABX0U5T0</accession>
<dbReference type="Gene3D" id="3.30.565.10">
    <property type="entry name" value="Histidine kinase-like ATPase, C-terminal domain"/>
    <property type="match status" value="1"/>
</dbReference>
<dbReference type="PROSITE" id="PS50109">
    <property type="entry name" value="HIS_KIN"/>
    <property type="match status" value="1"/>
</dbReference>
<dbReference type="GO" id="GO:0016301">
    <property type="term" value="F:kinase activity"/>
    <property type="evidence" value="ECO:0007669"/>
    <property type="project" value="UniProtKB-KW"/>
</dbReference>
<organism evidence="10 11">
    <name type="scientific">Wenyingzhuangia heitensis</name>
    <dbReference type="NCBI Taxonomy" id="1487859"/>
    <lineage>
        <taxon>Bacteria</taxon>
        <taxon>Pseudomonadati</taxon>
        <taxon>Bacteroidota</taxon>
        <taxon>Flavobacteriia</taxon>
        <taxon>Flavobacteriales</taxon>
        <taxon>Flavobacteriaceae</taxon>
        <taxon>Wenyingzhuangia</taxon>
    </lineage>
</organism>
<dbReference type="InterPro" id="IPR003661">
    <property type="entry name" value="HisK_dim/P_dom"/>
</dbReference>
<evidence type="ECO:0000256" key="7">
    <source>
        <dbReference type="ARBA" id="ARBA00022989"/>
    </source>
</evidence>
<dbReference type="SUPFAM" id="SSF47384">
    <property type="entry name" value="Homodimeric domain of signal transducing histidine kinase"/>
    <property type="match status" value="1"/>
</dbReference>
<dbReference type="InterPro" id="IPR036097">
    <property type="entry name" value="HisK_dim/P_sf"/>
</dbReference>
<dbReference type="EMBL" id="JAASQL010000001">
    <property type="protein sequence ID" value="NIJ44194.1"/>
    <property type="molecule type" value="Genomic_DNA"/>
</dbReference>